<feature type="binding site" evidence="5">
    <location>
        <position position="113"/>
    </location>
    <ligand>
        <name>substrate</name>
    </ligand>
</feature>
<proteinExistence type="inferred from homology"/>
<dbReference type="Gene3D" id="3.20.20.100">
    <property type="entry name" value="NADP-dependent oxidoreductase domain"/>
    <property type="match status" value="1"/>
</dbReference>
<dbReference type="PROSITE" id="PS00798">
    <property type="entry name" value="ALDOKETO_REDUCTASE_1"/>
    <property type="match status" value="1"/>
</dbReference>
<evidence type="ECO:0000256" key="6">
    <source>
        <dbReference type="PIRSR" id="PIRSR000097-3"/>
    </source>
</evidence>
<evidence type="ECO:0000256" key="2">
    <source>
        <dbReference type="ARBA" id="ARBA00022857"/>
    </source>
</evidence>
<evidence type="ECO:0000313" key="9">
    <source>
        <dbReference type="Proteomes" id="UP000594262"/>
    </source>
</evidence>
<evidence type="ECO:0000256" key="3">
    <source>
        <dbReference type="ARBA" id="ARBA00023002"/>
    </source>
</evidence>
<dbReference type="PANTHER" id="PTHR43827">
    <property type="entry name" value="2,5-DIKETO-D-GLUCONIC ACID REDUCTASE"/>
    <property type="match status" value="1"/>
</dbReference>
<dbReference type="InterPro" id="IPR023210">
    <property type="entry name" value="NADP_OxRdtase_dom"/>
</dbReference>
<dbReference type="InterPro" id="IPR018170">
    <property type="entry name" value="Aldo/ket_reductase_CS"/>
</dbReference>
<feature type="active site" description="Proton donor" evidence="4">
    <location>
        <position position="50"/>
    </location>
</feature>
<name>A0A7M5UKW8_9CNID</name>
<dbReference type="CDD" id="cd19136">
    <property type="entry name" value="AKR_DrGR-like"/>
    <property type="match status" value="1"/>
</dbReference>
<dbReference type="EnsemblMetazoa" id="CLYHEMT001008.1">
    <property type="protein sequence ID" value="CLYHEMP001008.1"/>
    <property type="gene ID" value="CLYHEMG001008"/>
</dbReference>
<feature type="domain" description="NADP-dependent oxidoreductase" evidence="7">
    <location>
        <begin position="13"/>
        <end position="272"/>
    </location>
</feature>
<dbReference type="RefSeq" id="XP_066912268.1">
    <property type="nucleotide sequence ID" value="XM_067056167.1"/>
</dbReference>
<comment type="similarity">
    <text evidence="1">Belongs to the aldo/keto reductase family.</text>
</comment>
<feature type="site" description="Lowers pKa of active site Tyr" evidence="6">
    <location>
        <position position="80"/>
    </location>
</feature>
<dbReference type="SUPFAM" id="SSF51430">
    <property type="entry name" value="NAD(P)-linked oxidoreductase"/>
    <property type="match status" value="1"/>
</dbReference>
<dbReference type="PANTHER" id="PTHR43827:SF3">
    <property type="entry name" value="NADP-DEPENDENT OXIDOREDUCTASE DOMAIN-CONTAINING PROTEIN"/>
    <property type="match status" value="1"/>
</dbReference>
<keyword evidence="3" id="KW-0560">Oxidoreductase</keyword>
<dbReference type="FunFam" id="3.20.20.100:FF:000002">
    <property type="entry name" value="2,5-diketo-D-gluconic acid reductase A"/>
    <property type="match status" value="1"/>
</dbReference>
<evidence type="ECO:0000259" key="7">
    <source>
        <dbReference type="Pfam" id="PF00248"/>
    </source>
</evidence>
<evidence type="ECO:0000313" key="8">
    <source>
        <dbReference type="EnsemblMetazoa" id="CLYHEMP001008.1"/>
    </source>
</evidence>
<evidence type="ECO:0000256" key="1">
    <source>
        <dbReference type="ARBA" id="ARBA00007905"/>
    </source>
</evidence>
<evidence type="ECO:0000256" key="4">
    <source>
        <dbReference type="PIRSR" id="PIRSR000097-1"/>
    </source>
</evidence>
<dbReference type="GeneID" id="136799458"/>
<dbReference type="Pfam" id="PF00248">
    <property type="entry name" value="Aldo_ket_red"/>
    <property type="match status" value="1"/>
</dbReference>
<accession>A0A7M5UKW8</accession>
<organism evidence="8 9">
    <name type="scientific">Clytia hemisphaerica</name>
    <dbReference type="NCBI Taxonomy" id="252671"/>
    <lineage>
        <taxon>Eukaryota</taxon>
        <taxon>Metazoa</taxon>
        <taxon>Cnidaria</taxon>
        <taxon>Hydrozoa</taxon>
        <taxon>Hydroidolina</taxon>
        <taxon>Leptothecata</taxon>
        <taxon>Obeliida</taxon>
        <taxon>Clytiidae</taxon>
        <taxon>Clytia</taxon>
    </lineage>
</organism>
<keyword evidence="9" id="KW-1185">Reference proteome</keyword>
<dbReference type="InterPro" id="IPR036812">
    <property type="entry name" value="NAD(P)_OxRdtase_dom_sf"/>
</dbReference>
<dbReference type="InterPro" id="IPR020471">
    <property type="entry name" value="AKR"/>
</dbReference>
<reference evidence="8" key="1">
    <citation type="submission" date="2021-01" db="UniProtKB">
        <authorList>
            <consortium name="EnsemblMetazoa"/>
        </authorList>
    </citation>
    <scope>IDENTIFICATION</scope>
</reference>
<dbReference type="RefSeq" id="XP_066912270.1">
    <property type="nucleotide sequence ID" value="XM_067056169.1"/>
</dbReference>
<dbReference type="PRINTS" id="PR00069">
    <property type="entry name" value="ALDKETRDTASE"/>
</dbReference>
<dbReference type="AlphaFoldDB" id="A0A7M5UKW8"/>
<dbReference type="GO" id="GO:0016616">
    <property type="term" value="F:oxidoreductase activity, acting on the CH-OH group of donors, NAD or NADP as acceptor"/>
    <property type="evidence" value="ECO:0007669"/>
    <property type="project" value="UniProtKB-ARBA"/>
</dbReference>
<dbReference type="PROSITE" id="PS00062">
    <property type="entry name" value="ALDOKETO_REDUCTASE_2"/>
    <property type="match status" value="1"/>
</dbReference>
<keyword evidence="2" id="KW-0521">NADP</keyword>
<protein>
    <recommendedName>
        <fullName evidence="7">NADP-dependent oxidoreductase domain-containing protein</fullName>
    </recommendedName>
</protein>
<dbReference type="Proteomes" id="UP000594262">
    <property type="component" value="Unplaced"/>
</dbReference>
<dbReference type="PIRSF" id="PIRSF000097">
    <property type="entry name" value="AKR"/>
    <property type="match status" value="1"/>
</dbReference>
<dbReference type="OrthoDB" id="416253at2759"/>
<evidence type="ECO:0000256" key="5">
    <source>
        <dbReference type="PIRSR" id="PIRSR000097-2"/>
    </source>
</evidence>
<sequence>MLKLNDGNEIPLVGLGTFQLRNNLAPDTVLKTLDVALQTGYRLIDTASCYRNEKDIGEALTSCLYEKHSLSRKDLFITSKLAPKEMGYNSTIATCKKTLNELQTDYLDLYLIHWPGKNKLKSDDEMHKEYRKETWRAFQDLKEQGFVKSIGVSNFTMDHLTELMEFSNTKPVVNQVEFHPVLYQKELLNFCQQNNIFLQAYSSLGTGQLLNNEIVSEVADMKNCTNAQILLKWATQQSVGVLPKSTKAEHIRSNFYLSSIHLDPQDMEKLSALHCGTHYCWDPNKIK</sequence>